<dbReference type="PANTHER" id="PTHR43888">
    <property type="entry name" value="DNAJ-LIKE-2, ISOFORM A-RELATED"/>
    <property type="match status" value="1"/>
</dbReference>
<dbReference type="STRING" id="37360.A0A0G4IYP0"/>
<protein>
    <recommendedName>
        <fullName evidence="10">J domain-containing protein</fullName>
    </recommendedName>
</protein>
<keyword evidence="4 5" id="KW-0862">Zinc</keyword>
<dbReference type="FunFam" id="2.60.260.20:FF:000003">
    <property type="entry name" value="DnaJ subfamily A member 2"/>
    <property type="match status" value="1"/>
</dbReference>
<evidence type="ECO:0000256" key="5">
    <source>
        <dbReference type="PROSITE-ProRule" id="PRU00546"/>
    </source>
</evidence>
<dbReference type="InterPro" id="IPR008971">
    <property type="entry name" value="HSP40/DnaJ_pept-bd"/>
</dbReference>
<dbReference type="OrthoDB" id="550424at2759"/>
<sequence length="423" mass="47043">MTRDSTCLYGLLGVQPGAPPESIAAGWKQMALKHHPDKGGDAEHFKKVRHAYETLSDPIKRKIYDRFGALVSRRVRRSLGKLELLTLTWKGRAAPTEHRKPTAGPTQFSLFNLFRRGAQRTTKASEPTGLPKSPSLTMHFGVTLEEMFNGTSKRITMKRQIPCLACNATGCQPGFEQRECLTCDGVGQRVTQRRVPSDVPGAVVQYEQKQMICPTCDGMGIMIAHDQKCLACKGHRMTPEKNNFVIDVAPGSREGDEIVIEAVGDQLPGHSAADLIVVLQQKPHARFKRTRDDLAVVAKISLLEALTGITVFIKHLDDRWVKVKSEPCLVYNTQSMLAVSGEGMPRKGSPLLRGTLFVLLEIEFPRDNSFTPKQIEILKQVLPPLSTRSDDIPDPTEYAADVTSIRMERYAARKKEGEDDDDE</sequence>
<name>A0A0G4IYP0_PLABS</name>
<dbReference type="Gene3D" id="2.10.230.10">
    <property type="entry name" value="Heat shock protein DnaJ, cysteine-rich domain"/>
    <property type="match status" value="1"/>
</dbReference>
<feature type="domain" description="CR-type" evidence="7">
    <location>
        <begin position="150"/>
        <end position="241"/>
    </location>
</feature>
<feature type="domain" description="J" evidence="6">
    <location>
        <begin position="7"/>
        <end position="68"/>
    </location>
</feature>
<dbReference type="PROSITE" id="PS51188">
    <property type="entry name" value="ZF_CR"/>
    <property type="match status" value="1"/>
</dbReference>
<dbReference type="CDD" id="cd06257">
    <property type="entry name" value="DnaJ"/>
    <property type="match status" value="1"/>
</dbReference>
<dbReference type="PROSITE" id="PS00636">
    <property type="entry name" value="DNAJ_1"/>
    <property type="match status" value="1"/>
</dbReference>
<dbReference type="Gene3D" id="2.60.260.20">
    <property type="entry name" value="Urease metallochaperone UreE, N-terminal domain"/>
    <property type="match status" value="2"/>
</dbReference>
<dbReference type="SMART" id="SM00271">
    <property type="entry name" value="DnaJ"/>
    <property type="match status" value="1"/>
</dbReference>
<organism evidence="8 9">
    <name type="scientific">Plasmodiophora brassicae</name>
    <name type="common">Clubroot disease agent</name>
    <dbReference type="NCBI Taxonomy" id="37360"/>
    <lineage>
        <taxon>Eukaryota</taxon>
        <taxon>Sar</taxon>
        <taxon>Rhizaria</taxon>
        <taxon>Endomyxa</taxon>
        <taxon>Phytomyxea</taxon>
        <taxon>Plasmodiophorida</taxon>
        <taxon>Plasmodiophoridae</taxon>
        <taxon>Plasmodiophora</taxon>
    </lineage>
</organism>
<evidence type="ECO:0000259" key="6">
    <source>
        <dbReference type="PROSITE" id="PS50076"/>
    </source>
</evidence>
<dbReference type="CDD" id="cd10719">
    <property type="entry name" value="DnaJ_zf"/>
    <property type="match status" value="1"/>
</dbReference>
<evidence type="ECO:0000256" key="1">
    <source>
        <dbReference type="ARBA" id="ARBA00022723"/>
    </source>
</evidence>
<dbReference type="InterPro" id="IPR001305">
    <property type="entry name" value="HSP_DnaJ_Cys-rich_dom"/>
</dbReference>
<dbReference type="OMA" id="SIRMERY"/>
<proteinExistence type="predicted"/>
<dbReference type="SUPFAM" id="SSF46565">
    <property type="entry name" value="Chaperone J-domain"/>
    <property type="match status" value="1"/>
</dbReference>
<dbReference type="InterPro" id="IPR044713">
    <property type="entry name" value="DNJA1/2-like"/>
</dbReference>
<keyword evidence="3 5" id="KW-0863">Zinc-finger</keyword>
<evidence type="ECO:0008006" key="10">
    <source>
        <dbReference type="Google" id="ProtNLM"/>
    </source>
</evidence>
<evidence type="ECO:0000313" key="8">
    <source>
        <dbReference type="EMBL" id="CEP00455.1"/>
    </source>
</evidence>
<dbReference type="Pfam" id="PF01556">
    <property type="entry name" value="DnaJ_C"/>
    <property type="match status" value="1"/>
</dbReference>
<dbReference type="GO" id="GO:0006457">
    <property type="term" value="P:protein folding"/>
    <property type="evidence" value="ECO:0007669"/>
    <property type="project" value="InterPro"/>
</dbReference>
<evidence type="ECO:0000259" key="7">
    <source>
        <dbReference type="PROSITE" id="PS51188"/>
    </source>
</evidence>
<evidence type="ECO:0000256" key="4">
    <source>
        <dbReference type="ARBA" id="ARBA00022833"/>
    </source>
</evidence>
<dbReference type="GO" id="GO:0030544">
    <property type="term" value="F:Hsp70 protein binding"/>
    <property type="evidence" value="ECO:0007669"/>
    <property type="project" value="InterPro"/>
</dbReference>
<gene>
    <name evidence="8" type="ORF">PBRA_001509</name>
</gene>
<dbReference type="GO" id="GO:0008270">
    <property type="term" value="F:zinc ion binding"/>
    <property type="evidence" value="ECO:0007669"/>
    <property type="project" value="UniProtKB-KW"/>
</dbReference>
<dbReference type="SUPFAM" id="SSF57938">
    <property type="entry name" value="DnaJ/Hsp40 cysteine-rich domain"/>
    <property type="match status" value="1"/>
</dbReference>
<dbReference type="AlphaFoldDB" id="A0A0G4IYP0"/>
<dbReference type="InterPro" id="IPR036869">
    <property type="entry name" value="J_dom_sf"/>
</dbReference>
<keyword evidence="9" id="KW-1185">Reference proteome</keyword>
<dbReference type="Pfam" id="PF00684">
    <property type="entry name" value="DnaJ_CXXCXGXG"/>
    <property type="match status" value="1"/>
</dbReference>
<evidence type="ECO:0000256" key="3">
    <source>
        <dbReference type="ARBA" id="ARBA00022771"/>
    </source>
</evidence>
<dbReference type="EMBL" id="CDSF01000101">
    <property type="protein sequence ID" value="CEP00455.1"/>
    <property type="molecule type" value="Genomic_DNA"/>
</dbReference>
<dbReference type="SUPFAM" id="SSF49493">
    <property type="entry name" value="HSP40/DnaJ peptide-binding domain"/>
    <property type="match status" value="2"/>
</dbReference>
<dbReference type="InterPro" id="IPR018253">
    <property type="entry name" value="DnaJ_domain_CS"/>
</dbReference>
<keyword evidence="2" id="KW-0677">Repeat</keyword>
<feature type="zinc finger region" description="CR-type" evidence="5">
    <location>
        <begin position="150"/>
        <end position="241"/>
    </location>
</feature>
<keyword evidence="1 5" id="KW-0479">Metal-binding</keyword>
<dbReference type="InterPro" id="IPR001623">
    <property type="entry name" value="DnaJ_domain"/>
</dbReference>
<dbReference type="InterPro" id="IPR036410">
    <property type="entry name" value="HSP_DnaJ_Cys-rich_dom_sf"/>
</dbReference>
<dbReference type="GO" id="GO:0051082">
    <property type="term" value="F:unfolded protein binding"/>
    <property type="evidence" value="ECO:0007669"/>
    <property type="project" value="InterPro"/>
</dbReference>
<reference evidence="8 9" key="1">
    <citation type="submission" date="2015-02" db="EMBL/GenBank/DDBJ databases">
        <authorList>
            <person name="Chooi Y.-H."/>
        </authorList>
    </citation>
    <scope>NUCLEOTIDE SEQUENCE [LARGE SCALE GENOMIC DNA]</scope>
    <source>
        <strain evidence="8">E3</strain>
    </source>
</reference>
<dbReference type="CDD" id="cd10747">
    <property type="entry name" value="DnaJ_C"/>
    <property type="match status" value="1"/>
</dbReference>
<dbReference type="InterPro" id="IPR002939">
    <property type="entry name" value="DnaJ_C"/>
</dbReference>
<accession>A0A0G4IYP0</accession>
<evidence type="ECO:0000256" key="2">
    <source>
        <dbReference type="ARBA" id="ARBA00022737"/>
    </source>
</evidence>
<dbReference type="Gene3D" id="1.10.287.110">
    <property type="entry name" value="DnaJ domain"/>
    <property type="match status" value="1"/>
</dbReference>
<evidence type="ECO:0000313" key="9">
    <source>
        <dbReference type="Proteomes" id="UP000039324"/>
    </source>
</evidence>
<dbReference type="PROSITE" id="PS50076">
    <property type="entry name" value="DNAJ_2"/>
    <property type="match status" value="1"/>
</dbReference>
<dbReference type="Proteomes" id="UP000039324">
    <property type="component" value="Unassembled WGS sequence"/>
</dbReference>
<dbReference type="Pfam" id="PF00226">
    <property type="entry name" value="DnaJ"/>
    <property type="match status" value="1"/>
</dbReference>
<dbReference type="PRINTS" id="PR00625">
    <property type="entry name" value="JDOMAIN"/>
</dbReference>